<dbReference type="InterPro" id="IPR011528">
    <property type="entry name" value="NERD"/>
</dbReference>
<dbReference type="AlphaFoldDB" id="A0A1H0YFA1"/>
<evidence type="ECO:0000313" key="3">
    <source>
        <dbReference type="Proteomes" id="UP000199481"/>
    </source>
</evidence>
<dbReference type="EMBL" id="FNJW01000008">
    <property type="protein sequence ID" value="SDQ13566.1"/>
    <property type="molecule type" value="Genomic_DNA"/>
</dbReference>
<name>A0A1H0YFA1_9LACT</name>
<accession>A0A1H0YFA1</accession>
<sequence>MLYKKREKSCKLLIMESLISRTDYSKEDYDEYQKQVKGYEGECYFDILIAGLTCDCLVLNDLLLEIHGTEFQIDALVITAREILLYEVKNYGGEYLHKEGFLVSIPSGNSFHSPTERINRHTSLLQSLLEIHHLKMPIEPFVAFVHPEFMLYDTSTIQKVLMRATFPKHFRKLNTQSDSLSKRHYLLADKLCELSSQTNRYLKGVPEYTYETCKKGIICSECRQFIPKIAPKSKTCTCLVCGNIERVSAAISRHILEYKRLFPERKVTVSNIYDWCGGVCPVRRIRSVLQKEYKPASVGRALHYV</sequence>
<evidence type="ECO:0000313" key="2">
    <source>
        <dbReference type="EMBL" id="SDQ13566.1"/>
    </source>
</evidence>
<dbReference type="OrthoDB" id="2136191at2"/>
<dbReference type="Proteomes" id="UP000199481">
    <property type="component" value="Unassembled WGS sequence"/>
</dbReference>
<gene>
    <name evidence="2" type="ORF">SAMN04487752_0900</name>
</gene>
<feature type="domain" description="NERD" evidence="1">
    <location>
        <begin position="37"/>
        <end position="148"/>
    </location>
</feature>
<reference evidence="3" key="1">
    <citation type="submission" date="2016-10" db="EMBL/GenBank/DDBJ databases">
        <authorList>
            <person name="Varghese N."/>
            <person name="Submissions S."/>
        </authorList>
    </citation>
    <scope>NUCLEOTIDE SEQUENCE [LARGE SCALE GENOMIC DNA]</scope>
    <source>
        <strain evidence="3">MPL-11</strain>
    </source>
</reference>
<evidence type="ECO:0000259" key="1">
    <source>
        <dbReference type="PROSITE" id="PS50965"/>
    </source>
</evidence>
<organism evidence="2 3">
    <name type="scientific">Carnobacterium viridans</name>
    <dbReference type="NCBI Taxonomy" id="174587"/>
    <lineage>
        <taxon>Bacteria</taxon>
        <taxon>Bacillati</taxon>
        <taxon>Bacillota</taxon>
        <taxon>Bacilli</taxon>
        <taxon>Lactobacillales</taxon>
        <taxon>Carnobacteriaceae</taxon>
        <taxon>Carnobacterium</taxon>
    </lineage>
</organism>
<keyword evidence="3" id="KW-1185">Reference proteome</keyword>
<dbReference type="Pfam" id="PF08378">
    <property type="entry name" value="NERD"/>
    <property type="match status" value="1"/>
</dbReference>
<dbReference type="PROSITE" id="PS50965">
    <property type="entry name" value="NERD"/>
    <property type="match status" value="1"/>
</dbReference>
<protein>
    <submittedName>
        <fullName evidence="2">Nuclease-related domain-containing protein</fullName>
    </submittedName>
</protein>
<dbReference type="RefSeq" id="WP_089975528.1">
    <property type="nucleotide sequence ID" value="NZ_CP084916.1"/>
</dbReference>
<proteinExistence type="predicted"/>